<protein>
    <submittedName>
        <fullName evidence="5">LCP family protein</fullName>
    </submittedName>
</protein>
<proteinExistence type="inferred from homology"/>
<feature type="region of interest" description="Disordered" evidence="2">
    <location>
        <begin position="1"/>
        <end position="33"/>
    </location>
</feature>
<keyword evidence="3" id="KW-0472">Membrane</keyword>
<sequence>MSEQNDAPGVDDEGTDTSAPAADPDASRHRRERKRRKRAGLIVLLSCLCLVLVAGVAAGGYVWYLFHSFDTKTTKVENAFPKEATRPKAVTNAEGKAAYNLLLVGSDSRTASSAVAEEGGASDQRSDTMMLVHIPADRSNVYVISIMRDTWVDIPGHGQAKINAAFAYGGTPLMVQTVESVLHQRIDHVAFVNFDGFQSLTDAVGGVDVNIPISFKSTFKEELGFQYTQGPMHLNGEQAMWFVRERHAFPDGDYQRVRDQQIFLKALLGKIATPSTLANPVTLAKAVDQFSPYVTIDSTFTADKIVALALEVKGIKPSQAVTFTLPTLGTGWSPDGQQSIVILDTAKADSLSKAMTAGTMAQWVDTNKVRFGN</sequence>
<evidence type="ECO:0000256" key="3">
    <source>
        <dbReference type="SAM" id="Phobius"/>
    </source>
</evidence>
<feature type="transmembrane region" description="Helical" evidence="3">
    <location>
        <begin position="39"/>
        <end position="66"/>
    </location>
</feature>
<dbReference type="EMBL" id="JAVALS010000007">
    <property type="protein sequence ID" value="MDP5227742.1"/>
    <property type="molecule type" value="Genomic_DNA"/>
</dbReference>
<evidence type="ECO:0000313" key="6">
    <source>
        <dbReference type="Proteomes" id="UP001232725"/>
    </source>
</evidence>
<dbReference type="RefSeq" id="WP_305996796.1">
    <property type="nucleotide sequence ID" value="NZ_JAVALS010000007.1"/>
</dbReference>
<dbReference type="PANTHER" id="PTHR33392">
    <property type="entry name" value="POLYISOPRENYL-TEICHOIC ACID--PEPTIDOGLYCAN TEICHOIC ACID TRANSFERASE TAGU"/>
    <property type="match status" value="1"/>
</dbReference>
<reference evidence="5 6" key="1">
    <citation type="submission" date="2023-08" db="EMBL/GenBank/DDBJ databases">
        <title>Arthrobacter horti sp. nov., isolated from forest soil.</title>
        <authorList>
            <person name="Park M."/>
        </authorList>
    </citation>
    <scope>NUCLEOTIDE SEQUENCE [LARGE SCALE GENOMIC DNA]</scope>
    <source>
        <strain evidence="5 6">YJM1</strain>
    </source>
</reference>
<keyword evidence="3" id="KW-0812">Transmembrane</keyword>
<dbReference type="NCBIfam" id="TIGR00350">
    <property type="entry name" value="lytR_cpsA_psr"/>
    <property type="match status" value="1"/>
</dbReference>
<organism evidence="5 6">
    <name type="scientific">Arthrobacter horti</name>
    <dbReference type="NCBI Taxonomy" id="3068273"/>
    <lineage>
        <taxon>Bacteria</taxon>
        <taxon>Bacillati</taxon>
        <taxon>Actinomycetota</taxon>
        <taxon>Actinomycetes</taxon>
        <taxon>Micrococcales</taxon>
        <taxon>Micrococcaceae</taxon>
        <taxon>Arthrobacter</taxon>
    </lineage>
</organism>
<dbReference type="Pfam" id="PF03816">
    <property type="entry name" value="LytR_cpsA_psr"/>
    <property type="match status" value="1"/>
</dbReference>
<dbReference type="Proteomes" id="UP001232725">
    <property type="component" value="Unassembled WGS sequence"/>
</dbReference>
<keyword evidence="3" id="KW-1133">Transmembrane helix</keyword>
<accession>A0ABT9IQB8</accession>
<dbReference type="InterPro" id="IPR004474">
    <property type="entry name" value="LytR_CpsA_psr"/>
</dbReference>
<evidence type="ECO:0000256" key="2">
    <source>
        <dbReference type="SAM" id="MobiDB-lite"/>
    </source>
</evidence>
<evidence type="ECO:0000256" key="1">
    <source>
        <dbReference type="ARBA" id="ARBA00006068"/>
    </source>
</evidence>
<evidence type="ECO:0000313" key="5">
    <source>
        <dbReference type="EMBL" id="MDP5227742.1"/>
    </source>
</evidence>
<gene>
    <name evidence="5" type="ORF">Q9R02_11300</name>
</gene>
<dbReference type="Gene3D" id="3.40.630.190">
    <property type="entry name" value="LCP protein"/>
    <property type="match status" value="1"/>
</dbReference>
<name>A0ABT9IQB8_9MICC</name>
<dbReference type="PANTHER" id="PTHR33392:SF6">
    <property type="entry name" value="POLYISOPRENYL-TEICHOIC ACID--PEPTIDOGLYCAN TEICHOIC ACID TRANSFERASE TAGU"/>
    <property type="match status" value="1"/>
</dbReference>
<keyword evidence="6" id="KW-1185">Reference proteome</keyword>
<comment type="caution">
    <text evidence="5">The sequence shown here is derived from an EMBL/GenBank/DDBJ whole genome shotgun (WGS) entry which is preliminary data.</text>
</comment>
<comment type="similarity">
    <text evidence="1">Belongs to the LytR/CpsA/Psr (LCP) family.</text>
</comment>
<feature type="domain" description="Cell envelope-related transcriptional attenuator" evidence="4">
    <location>
        <begin position="125"/>
        <end position="272"/>
    </location>
</feature>
<dbReference type="InterPro" id="IPR050922">
    <property type="entry name" value="LytR/CpsA/Psr_CW_biosynth"/>
</dbReference>
<evidence type="ECO:0000259" key="4">
    <source>
        <dbReference type="Pfam" id="PF03816"/>
    </source>
</evidence>